<dbReference type="Pfam" id="PF08242">
    <property type="entry name" value="Methyltransf_12"/>
    <property type="match status" value="1"/>
</dbReference>
<gene>
    <name evidence="6" type="ORF">GCM10010302_40420</name>
</gene>
<dbReference type="InterPro" id="IPR045851">
    <property type="entry name" value="AMP-bd_C_sf"/>
</dbReference>
<dbReference type="InterPro" id="IPR025110">
    <property type="entry name" value="AMP-bd_C"/>
</dbReference>
<reference evidence="6 7" key="1">
    <citation type="journal article" date="2019" name="Int. J. Syst. Evol. Microbiol.">
        <title>The Global Catalogue of Microorganisms (GCM) 10K type strain sequencing project: providing services to taxonomists for standard genome sequencing and annotation.</title>
        <authorList>
            <consortium name="The Broad Institute Genomics Platform"/>
            <consortium name="The Broad Institute Genome Sequencing Center for Infectious Disease"/>
            <person name="Wu L."/>
            <person name="Ma J."/>
        </authorList>
    </citation>
    <scope>NUCLEOTIDE SEQUENCE [LARGE SCALE GENOMIC DNA]</scope>
    <source>
        <strain evidence="6 7">JCM 4505</strain>
    </source>
</reference>
<dbReference type="SUPFAM" id="SSF53335">
    <property type="entry name" value="S-adenosyl-L-methionine-dependent methyltransferases"/>
    <property type="match status" value="1"/>
</dbReference>
<comment type="cofactor">
    <cofactor evidence="1">
        <name>pantetheine 4'-phosphate</name>
        <dbReference type="ChEBI" id="CHEBI:47942"/>
    </cofactor>
</comment>
<dbReference type="NCBIfam" id="NF003417">
    <property type="entry name" value="PRK04813.1"/>
    <property type="match status" value="3"/>
</dbReference>
<dbReference type="InterPro" id="IPR029058">
    <property type="entry name" value="AB_hydrolase_fold"/>
</dbReference>
<dbReference type="SMART" id="SM00823">
    <property type="entry name" value="PKS_PP"/>
    <property type="match status" value="2"/>
</dbReference>
<dbReference type="InterPro" id="IPR020845">
    <property type="entry name" value="AMP-binding_CS"/>
</dbReference>
<dbReference type="EMBL" id="BAAABV010000018">
    <property type="protein sequence ID" value="GAA0297702.1"/>
    <property type="molecule type" value="Genomic_DNA"/>
</dbReference>
<dbReference type="CDD" id="cd02440">
    <property type="entry name" value="AdoMet_MTases"/>
    <property type="match status" value="1"/>
</dbReference>
<dbReference type="Gene3D" id="2.30.38.10">
    <property type="entry name" value="Luciferase, Domain 3"/>
    <property type="match status" value="1"/>
</dbReference>
<keyword evidence="7" id="KW-1185">Reference proteome</keyword>
<dbReference type="SUPFAM" id="SSF52777">
    <property type="entry name" value="CoA-dependent acyltransferases"/>
    <property type="match status" value="6"/>
</dbReference>
<dbReference type="PROSITE" id="PS50075">
    <property type="entry name" value="CARRIER"/>
    <property type="match status" value="2"/>
</dbReference>
<name>A0ABN0VFY1_9ACTN</name>
<dbReference type="Gene3D" id="1.10.1200.10">
    <property type="entry name" value="ACP-like"/>
    <property type="match status" value="1"/>
</dbReference>
<dbReference type="Gene3D" id="3.30.559.10">
    <property type="entry name" value="Chloramphenicol acetyltransferase-like domain"/>
    <property type="match status" value="3"/>
</dbReference>
<dbReference type="InterPro" id="IPR006162">
    <property type="entry name" value="Ppantetheine_attach_site"/>
</dbReference>
<sequence>MIPLSFAQRRMWFLHRLEGPTATYNIPFVLRLDGPLDTDALAAAVRDVVTRHESLRTLVTEDADGTPEQLILAPQEADTRLRVADVAAGAVDAALREAVAEPFDLDTELPLRATVFRVAPQEHVLAFVFHHIAADGASMGPFLRDLMEAYAARHAGHGPDWEPLPVQYKDYTLWQQQLLGDEDDPQSIAAGQLDYWRRELADVPQPVNLPLDRPRPAVASHRGGHVSFELEPGLVARLGKLAAEHGATAPMVAQAALAVLLHKLGGGEDVTIGSPIEGRTEEALGDLIGFFVNTWVLRADLSGDPSFGDLLDQARDKALAAYDNQDVPFERLVELIGLDRSTSYQPLFQVMLAWQFVWPEIRMPGLRVTPVALGTDTAKFDLFFNIVPDATGRAHGRLEYAAELFDHTTAVAVVDRFTRILEQAVADPALRVAELDVLDEGERAWLLETANDTAEATLEPGLVEAVARQARENPGAPAVIAEDESLTYAELDARAGRLAHWLTGRGVGPESLVAVSLPRSADLVVALLAVLKTGAAYVPIDPDHPRSRIDYILADSRPALVLDAGTLAEARKDASDPGTAPAPRVSPDNTAYVIYTSGSTGNPKGVSVPRGALDNFLATMGRTVPLSPADRWLAVTTVSFDIAALELYLPLVHGAAVVLAGKDTLSDPSEVAAVLRRHEVSVVQATPAFWQMLLQHEPDAAKGLRVLTGGEALPARLARTLADAAAEVFNVYGPTETTIWSTLARVEAQAGVAIGAPIGNTRVYVLDARLNPVPRGVQGELYIAGDGLARGYQGRPELTSERFTACPFGPAGARMYRTGDLVRWTADGRLEYVGRTDFQVKVRGFRIELGEIENVLAAHPAVTQAVVVVREDREDDKRLVGYVVPDPEAAAADADDQVDEWRQVYDETYAGSGDEALGEDFELWTSTYDGEPIPREQMREWQDAAVEQVLRYAPRRVLEIGVGSGLLLAKIVGEVEEYWGTDISATVVERVRRQAGQAGHGDRVRLSAQAADDVSGLPRGTFDTIVLNSVVQYFPNAGYLDRVLSQALDLLAPGGRIVVGDVRNAATLPMLLTATQRAAHPYAAPGELRGLVEKARFAERELVVAPEWFTDWAQGCPVGVDIRLKAAGAHNELTRHRYEVVLHKEPAGALDLAGVPAVPWQGREPDLAALDRTGPLRVTGIPNARLAGEAAAAVTAGVLDPEPGAAVAPADPEELRRAARAHGRDAVVTWSGADARRFDLVLLPAPQPGTRIVTGAFTAAPGGAAGRIRANDPSLAKSLGPLLAKLPEYLRGRLPDYMVPTAIVPLSRIPLTPNGKLNRRALPVPDYAQVSTGRAPRTPREEALCALFAEVLGLERVGIDDDYFALGGDSIRSIQVVARARARGTVITVREIFEHRTAARLAELVDGRDAEAPALPELPGGPVGRAPLPPSAERLLAHGGRIGRLCTARLLALPEGTTRAALAAAVRALLDRHDVLRARLDRAEPGLFVEASGAVDAEALLREADGDDVRAELDAAAGRLDPDAGVMAQFVRLTSATGGDRLLVVLHRLVADVPSWRILLADLADACGQAGEGRTPELPRTGTSYRRWAHALAGLTAGAAAPERREDPYEEEFLPGTRLPDPARDLVSTTDTVRVTVPAGVTADLLGPLPSAYRAGTEDGLVTALALALARLRATRGLPGAPVSVRLEGRDRAEHVVPGADLSRTVGRFTAEYPARLDLSGVDLADAFDGGPAAGRALKAVKEQVRAVAAHGVGHRPAAGRPAPPIGFTYLDRTPATGLPGDPVHPDPAPDPDLPVASALEIEAAAVPAPGGTELRATFTFPAGVLSGEEVTELAGLWVRALTALARHAQAPGAGGLTPSDAPLVTVGQREIDAWEARYGRLAEIWPATPTQSGMLFHTQLAGTSFDPYHNQLVFHLSGEVDPDRMRRAGQALLDRHPNLRAAYADRADGDLVQVIPAEGVTLPWRHLDLTATAQDARTEAFERFLAEDRAAHFDVAVPPLLRLSLVVMEPGRAELVMTSHHVLFDGWSTPLLMRDLLLLYGSRGDGAALPGAPDFGAFLTWRARQDEEESARAWTAELDGVEDPTLLAPGSEGIGDEGVEQLDVPLPADEARALAARAAELGVTVNTLVQGAWGLLLGRLTGRRDVVFGATVSGRPPAVADVGEMVGMFINTLPVRVAYAPGDTLAEILTRLQDRQAGLLEHHHRGLTEIQRAVGRQSLFDTLFVFESYPVDREGLGAASAAAGGIEFTGLRPATATNYPLALMAAADPHLQLIFQYAPGVFGRQAVEVIAERLVRVLRQLTATPELTAARLEVLEPAERDRLLTAFNDTAEPTPATTVGGLVEAQAARTPDATALIAGDETLTYRELNARADRLAGELAARGVGRESLVALALPRSAELVVALLAILKAGGAYLPVDPRYPSHRLAAILAEARPLLVLTDSATAGTLPGHEAPDLLLDTLGPAGATPAPATAPHPDQLAYVMYTSGSSGKPKGVAITHANIVNGVLRLASRVGMEPGKRLLAGTSVNFDVSVFEIFTTLARGGTAELVRDVLVLGERKEGWSGAVVSTVPSAFAELVDAIAGRTEVETVVFAGEALPSSLVEKVRGAFPGVRVVNAYGQSESFYATAFTVPDAGPVRAGSAPVGTPLGNMRAYVLGPDLAPVPQGAVGELYVGGNLGRGYQSRADLTADRFTADPFGPPGSRMYRTGDLARWNAEDQLEYTGRGDAQVKVRGFRVEPGEVEAALTAHPDVDQAAVIAREAPGSGKRLVAYAVPAGAVEAEELRRFTAERLPEFMVPSAVVLLDRLPLMPNGKLDRAALPEPEFTGAPYRAPRSAREEALTALFAEVLGLERVGIDDGFFELGGHSLLATRLISRARAEMGVEIPIRKIFDLPTVAALAPWLEESAVPRRPSLRQMFV</sequence>
<dbReference type="Gene3D" id="3.30.300.30">
    <property type="match status" value="3"/>
</dbReference>
<dbReference type="Pfam" id="PF13193">
    <property type="entry name" value="AMP-binding_C"/>
    <property type="match status" value="2"/>
</dbReference>
<dbReference type="PROSITE" id="PS00012">
    <property type="entry name" value="PHOSPHOPANTETHEINE"/>
    <property type="match status" value="2"/>
</dbReference>
<evidence type="ECO:0000256" key="1">
    <source>
        <dbReference type="ARBA" id="ARBA00001957"/>
    </source>
</evidence>
<dbReference type="InterPro" id="IPR029063">
    <property type="entry name" value="SAM-dependent_MTases_sf"/>
</dbReference>
<dbReference type="InterPro" id="IPR001242">
    <property type="entry name" value="Condensation_dom"/>
</dbReference>
<dbReference type="InterPro" id="IPR036736">
    <property type="entry name" value="ACP-like_sf"/>
</dbReference>
<dbReference type="CDD" id="cd19540">
    <property type="entry name" value="LCL_NRPS-like"/>
    <property type="match status" value="1"/>
</dbReference>
<dbReference type="InterPro" id="IPR000873">
    <property type="entry name" value="AMP-dep_synth/lig_dom"/>
</dbReference>
<proteinExistence type="predicted"/>
<organism evidence="6 7">
    <name type="scientific">Streptomyces polychromogenes</name>
    <dbReference type="NCBI Taxonomy" id="67342"/>
    <lineage>
        <taxon>Bacteria</taxon>
        <taxon>Bacillati</taxon>
        <taxon>Actinomycetota</taxon>
        <taxon>Actinomycetes</taxon>
        <taxon>Kitasatosporales</taxon>
        <taxon>Streptomycetaceae</taxon>
        <taxon>Streptomyces</taxon>
    </lineage>
</organism>
<evidence type="ECO:0000313" key="7">
    <source>
        <dbReference type="Proteomes" id="UP001501867"/>
    </source>
</evidence>
<evidence type="ECO:0000256" key="2">
    <source>
        <dbReference type="ARBA" id="ARBA00022450"/>
    </source>
</evidence>
<dbReference type="SUPFAM" id="SSF56801">
    <property type="entry name" value="Acetyl-CoA synthetase-like"/>
    <property type="match status" value="2"/>
</dbReference>
<dbReference type="InterPro" id="IPR042099">
    <property type="entry name" value="ANL_N_sf"/>
</dbReference>
<dbReference type="NCBIfam" id="TIGR01733">
    <property type="entry name" value="AA-adenyl-dom"/>
    <property type="match status" value="2"/>
</dbReference>
<dbReference type="Pfam" id="PF00501">
    <property type="entry name" value="AMP-binding"/>
    <property type="match status" value="2"/>
</dbReference>
<dbReference type="PANTHER" id="PTHR45527:SF1">
    <property type="entry name" value="FATTY ACID SYNTHASE"/>
    <property type="match status" value="1"/>
</dbReference>
<dbReference type="Gene3D" id="3.30.559.30">
    <property type="entry name" value="Nonribosomal peptide synthetase, condensation domain"/>
    <property type="match status" value="3"/>
</dbReference>
<dbReference type="InterPro" id="IPR020806">
    <property type="entry name" value="PKS_PP-bd"/>
</dbReference>
<dbReference type="CDD" id="cd05930">
    <property type="entry name" value="A_NRPS"/>
    <property type="match status" value="1"/>
</dbReference>
<accession>A0ABN0VFY1</accession>
<dbReference type="RefSeq" id="WP_344161206.1">
    <property type="nucleotide sequence ID" value="NZ_BAAABV010000018.1"/>
</dbReference>
<dbReference type="InterPro" id="IPR023213">
    <property type="entry name" value="CAT-like_dom_sf"/>
</dbReference>
<dbReference type="Proteomes" id="UP001501867">
    <property type="component" value="Unassembled WGS sequence"/>
</dbReference>
<dbReference type="Pfam" id="PF00668">
    <property type="entry name" value="Condensation"/>
    <property type="match status" value="3"/>
</dbReference>
<evidence type="ECO:0000259" key="5">
    <source>
        <dbReference type="PROSITE" id="PS50075"/>
    </source>
</evidence>
<dbReference type="SUPFAM" id="SSF47336">
    <property type="entry name" value="ACP-like"/>
    <property type="match status" value="2"/>
</dbReference>
<dbReference type="PROSITE" id="PS00455">
    <property type="entry name" value="AMP_BINDING"/>
    <property type="match status" value="2"/>
</dbReference>
<dbReference type="PANTHER" id="PTHR45527">
    <property type="entry name" value="NONRIBOSOMAL PEPTIDE SYNTHETASE"/>
    <property type="match status" value="1"/>
</dbReference>
<dbReference type="Gene3D" id="3.40.50.980">
    <property type="match status" value="2"/>
</dbReference>
<dbReference type="InterPro" id="IPR010071">
    <property type="entry name" value="AA_adenyl_dom"/>
</dbReference>
<evidence type="ECO:0000256" key="4">
    <source>
        <dbReference type="ARBA" id="ARBA00022737"/>
    </source>
</evidence>
<dbReference type="InterPro" id="IPR009081">
    <property type="entry name" value="PP-bd_ACP"/>
</dbReference>
<dbReference type="Gene3D" id="3.40.50.150">
    <property type="entry name" value="Vaccinia Virus protein VP39"/>
    <property type="match status" value="1"/>
</dbReference>
<feature type="domain" description="Carrier" evidence="5">
    <location>
        <begin position="2832"/>
        <end position="2907"/>
    </location>
</feature>
<dbReference type="Pfam" id="PF00550">
    <property type="entry name" value="PP-binding"/>
    <property type="match status" value="2"/>
</dbReference>
<dbReference type="Gene3D" id="3.40.50.1820">
    <property type="entry name" value="alpha/beta hydrolase"/>
    <property type="match status" value="1"/>
</dbReference>
<comment type="caution">
    <text evidence="6">The sequence shown here is derived from an EMBL/GenBank/DDBJ whole genome shotgun (WGS) entry which is preliminary data.</text>
</comment>
<keyword evidence="2" id="KW-0596">Phosphopantetheine</keyword>
<feature type="domain" description="Carrier" evidence="5">
    <location>
        <begin position="1335"/>
        <end position="1409"/>
    </location>
</feature>
<evidence type="ECO:0000313" key="6">
    <source>
        <dbReference type="EMBL" id="GAA0297702.1"/>
    </source>
</evidence>
<protein>
    <recommendedName>
        <fullName evidence="5">Carrier domain-containing protein</fullName>
    </recommendedName>
</protein>
<keyword evidence="3" id="KW-0597">Phosphoprotein</keyword>
<evidence type="ECO:0000256" key="3">
    <source>
        <dbReference type="ARBA" id="ARBA00022553"/>
    </source>
</evidence>
<keyword evidence="4" id="KW-0677">Repeat</keyword>
<dbReference type="InterPro" id="IPR013217">
    <property type="entry name" value="Methyltransf_12"/>
</dbReference>
<dbReference type="Gene3D" id="3.40.50.12780">
    <property type="entry name" value="N-terminal domain of ligase-like"/>
    <property type="match status" value="1"/>
</dbReference>